<evidence type="ECO:0000313" key="2">
    <source>
        <dbReference type="Proteomes" id="UP000789702"/>
    </source>
</evidence>
<sequence>MKLLRYSLSKVCLSVQTYENGFQVCLEYINNFPNECPSLPTKIKEIITSWHHFFENKQFTTVFQYIVDANAKLESNNTTLEVPKKNLTKKLVEKDKDIDDLDDYYEELFSSDFTDKEDNELEFSHVQKISLESIQNNSESFMEEELNNETIEATRNNLKRRQKLVKRTFLAVWIDGARLVSEVDGKFIQSRAPPCNVRL</sequence>
<reference evidence="1" key="1">
    <citation type="submission" date="2021-06" db="EMBL/GenBank/DDBJ databases">
        <authorList>
            <person name="Kallberg Y."/>
            <person name="Tangrot J."/>
            <person name="Rosling A."/>
        </authorList>
    </citation>
    <scope>NUCLEOTIDE SEQUENCE</scope>
    <source>
        <strain evidence="1">IL203A</strain>
    </source>
</reference>
<proteinExistence type="predicted"/>
<comment type="caution">
    <text evidence="1">The sequence shown here is derived from an EMBL/GenBank/DDBJ whole genome shotgun (WGS) entry which is preliminary data.</text>
</comment>
<organism evidence="1 2">
    <name type="scientific">Dentiscutata heterogama</name>
    <dbReference type="NCBI Taxonomy" id="1316150"/>
    <lineage>
        <taxon>Eukaryota</taxon>
        <taxon>Fungi</taxon>
        <taxon>Fungi incertae sedis</taxon>
        <taxon>Mucoromycota</taxon>
        <taxon>Glomeromycotina</taxon>
        <taxon>Glomeromycetes</taxon>
        <taxon>Diversisporales</taxon>
        <taxon>Gigasporaceae</taxon>
        <taxon>Dentiscutata</taxon>
    </lineage>
</organism>
<dbReference type="Proteomes" id="UP000789702">
    <property type="component" value="Unassembled WGS sequence"/>
</dbReference>
<dbReference type="EMBL" id="CAJVPU010000206">
    <property type="protein sequence ID" value="CAG8443682.1"/>
    <property type="molecule type" value="Genomic_DNA"/>
</dbReference>
<name>A0ACA9JZL3_9GLOM</name>
<keyword evidence="2" id="KW-1185">Reference proteome</keyword>
<accession>A0ACA9JZL3</accession>
<evidence type="ECO:0000313" key="1">
    <source>
        <dbReference type="EMBL" id="CAG8443682.1"/>
    </source>
</evidence>
<gene>
    <name evidence="1" type="ORF">DHETER_LOCUS429</name>
</gene>
<protein>
    <submittedName>
        <fullName evidence="1">11600_t:CDS:1</fullName>
    </submittedName>
</protein>